<dbReference type="GO" id="GO:0016740">
    <property type="term" value="F:transferase activity"/>
    <property type="evidence" value="ECO:0007669"/>
    <property type="project" value="UniProtKB-KW"/>
</dbReference>
<dbReference type="Gene3D" id="3.30.1540.10">
    <property type="entry name" value="formyl-coa transferase, domain 3"/>
    <property type="match status" value="1"/>
</dbReference>
<evidence type="ECO:0000313" key="2">
    <source>
        <dbReference type="EMBL" id="MBE1206133.1"/>
    </source>
</evidence>
<sequence>MHIQGPLAGVRILDLSRILAGPSCTQLLGDLGADVIKIEKPGAGDDTRAWGPPFVEDESGNATGESAYYLCANRNKRSVALDIATQEGADTVRELLAHCDVLVENFKVGGLKKYGLSYDDLKDQFPRLVYCSITGFGQTGPNSDKPGYDLLAQGYGGIMSLTGPADGEPTKVAVGIADVMTGMYAATAILAALRHSEMSGQGQHIDIALVDAQISWLINEGTNYLLSAKLPVRRGNQHPNIVPYQVFETSDGHVIVAVGNDSQYRRFCDLIEAPELGHDERFATNAARLKNRETLIPMIAEKLRLLARNSLIAGMEANGIPGGPINTLRDVFDSDQVAARDMKISMPHPLAGGGVVDLIGNPIKMSKTPVTYRRPPPVCGADTKAVLDEFLNQPADRKHRPVAS</sequence>
<dbReference type="InterPro" id="IPR003673">
    <property type="entry name" value="CoA-Trfase_fam_III"/>
</dbReference>
<dbReference type="RefSeq" id="WP_192567405.1">
    <property type="nucleotide sequence ID" value="NZ_JACZEP010000005.1"/>
</dbReference>
<dbReference type="EMBL" id="JACZEP010000005">
    <property type="protein sequence ID" value="MBE1206133.1"/>
    <property type="molecule type" value="Genomic_DNA"/>
</dbReference>
<keyword evidence="3" id="KW-1185">Reference proteome</keyword>
<dbReference type="Pfam" id="PF02515">
    <property type="entry name" value="CoA_transf_3"/>
    <property type="match status" value="1"/>
</dbReference>
<dbReference type="PANTHER" id="PTHR48207">
    <property type="entry name" value="SUCCINATE--HYDROXYMETHYLGLUTARATE COA-TRANSFERASE"/>
    <property type="match status" value="1"/>
</dbReference>
<dbReference type="InterPro" id="IPR044855">
    <property type="entry name" value="CoA-Trfase_III_dom3_sf"/>
</dbReference>
<dbReference type="Proteomes" id="UP000598227">
    <property type="component" value="Unassembled WGS sequence"/>
</dbReference>
<organism evidence="2 3">
    <name type="scientific">Aminobacter carboxidus</name>
    <dbReference type="NCBI Taxonomy" id="376165"/>
    <lineage>
        <taxon>Bacteria</taxon>
        <taxon>Pseudomonadati</taxon>
        <taxon>Pseudomonadota</taxon>
        <taxon>Alphaproteobacteria</taxon>
        <taxon>Hyphomicrobiales</taxon>
        <taxon>Phyllobacteriaceae</taxon>
        <taxon>Aminobacter</taxon>
    </lineage>
</organism>
<dbReference type="InterPro" id="IPR050483">
    <property type="entry name" value="CoA-transferase_III_domain"/>
</dbReference>
<evidence type="ECO:0000313" key="3">
    <source>
        <dbReference type="Proteomes" id="UP000598227"/>
    </source>
</evidence>
<dbReference type="InterPro" id="IPR023606">
    <property type="entry name" value="CoA-Trfase_III_dom_1_sf"/>
</dbReference>
<name>A0ABR9GR66_9HYPH</name>
<evidence type="ECO:0000256" key="1">
    <source>
        <dbReference type="ARBA" id="ARBA00022679"/>
    </source>
</evidence>
<dbReference type="PANTHER" id="PTHR48207:SF3">
    <property type="entry name" value="SUCCINATE--HYDROXYMETHYLGLUTARATE COA-TRANSFERASE"/>
    <property type="match status" value="1"/>
</dbReference>
<dbReference type="SUPFAM" id="SSF89796">
    <property type="entry name" value="CoA-transferase family III (CaiB/BaiF)"/>
    <property type="match status" value="1"/>
</dbReference>
<dbReference type="Gene3D" id="3.40.50.10540">
    <property type="entry name" value="Crotonobetainyl-coa:carnitine coa-transferase, domain 1"/>
    <property type="match status" value="1"/>
</dbReference>
<accession>A0ABR9GR66</accession>
<gene>
    <name evidence="2" type="ORF">IHE39_17700</name>
</gene>
<reference evidence="2 3" key="1">
    <citation type="submission" date="2020-09" db="EMBL/GenBank/DDBJ databases">
        <title>Draft Genome Sequence of Aminobacter carboxidus type strain DSM 1086, a soil Gram-negative carboxydobacterium.</title>
        <authorList>
            <person name="Turrini P."/>
            <person name="Tescari M."/>
            <person name="Artuso I."/>
            <person name="Lugli G.A."/>
            <person name="Frangipani E."/>
            <person name="Ventura M."/>
            <person name="Visca P."/>
        </authorList>
    </citation>
    <scope>NUCLEOTIDE SEQUENCE [LARGE SCALE GENOMIC DNA]</scope>
    <source>
        <strain evidence="2 3">DSM 1086</strain>
    </source>
</reference>
<keyword evidence="1 2" id="KW-0808">Transferase</keyword>
<protein>
    <submittedName>
        <fullName evidence="2">CoA transferase</fullName>
    </submittedName>
</protein>
<proteinExistence type="predicted"/>
<comment type="caution">
    <text evidence="2">The sequence shown here is derived from an EMBL/GenBank/DDBJ whole genome shotgun (WGS) entry which is preliminary data.</text>
</comment>